<evidence type="ECO:0000313" key="1">
    <source>
        <dbReference type="EMBL" id="KAI8654484.1"/>
    </source>
</evidence>
<protein>
    <submittedName>
        <fullName evidence="1">Uncharacterized protein</fullName>
    </submittedName>
</protein>
<reference evidence="1" key="1">
    <citation type="submission" date="2022-06" db="EMBL/GenBank/DDBJ databases">
        <title>Fusarium solani species complex genomes reveal bases of compartmentalisation and animal pathogenesis.</title>
        <authorList>
            <person name="Tsai I.J."/>
        </authorList>
    </citation>
    <scope>NUCLEOTIDE SEQUENCE</scope>
    <source>
        <strain evidence="1">Fu6.1</strain>
    </source>
</reference>
<name>A0ACC0QG58_9HYPO</name>
<accession>A0ACC0QG58</accession>
<gene>
    <name evidence="1" type="ORF">NCS57_01193900</name>
</gene>
<comment type="caution">
    <text evidence="1">The sequence shown here is derived from an EMBL/GenBank/DDBJ whole genome shotgun (WGS) entry which is preliminary data.</text>
</comment>
<proteinExistence type="predicted"/>
<organism evidence="1 2">
    <name type="scientific">Fusarium keratoplasticum</name>
    <dbReference type="NCBI Taxonomy" id="1328300"/>
    <lineage>
        <taxon>Eukaryota</taxon>
        <taxon>Fungi</taxon>
        <taxon>Dikarya</taxon>
        <taxon>Ascomycota</taxon>
        <taxon>Pezizomycotina</taxon>
        <taxon>Sordariomycetes</taxon>
        <taxon>Hypocreomycetidae</taxon>
        <taxon>Hypocreales</taxon>
        <taxon>Nectriaceae</taxon>
        <taxon>Fusarium</taxon>
        <taxon>Fusarium solani species complex</taxon>
    </lineage>
</organism>
<dbReference type="Proteomes" id="UP001065298">
    <property type="component" value="Chromosome 10"/>
</dbReference>
<sequence>MATHSVLVDPVKIWAESPASDAIARKPGWSDCIPVRGGWMRRRPRVPGLNDHWGKWYLNRSYNQHFRFNPVSNGTHMETATEELQFHWNDRNPASVTSRDCDAGRTSATESPHSHSERVIRKTGDQGLTMVDEADDLSVFDPYERRQQAVEIERSGMEAECGERYSEVSTAALSELNPKHRNITRYHKFKGQHHRTSSAITSDKSALASFSGVSASVASTSDHVVTTSSSATETATTVATWIFGTIMAGVGVGTMRATQKTADAGTRSAVAGESSALSSRKSAAAAEESARAATKSAQAAENGVAVMQKQLEVMIQDKHGPPPAGNSSVGPPTDNSDSGTGSVEARSPDVEIPREEQRARSVPTATPPAPGAALTSAPMTASQEGVPTGGSPKQIDPAQAPEVTENSATSKRRAVPIKATPSARMLTTSSAGTTTANISSPQGPTLEPGEPSVNQSPPKQVPNIRTSAITLPNETIRRKEGSMSSNNDSILPVDNSRKGGHERRPLGKTFRCHFQKNFMKYIVGLLVFGLVGESVYIYRLDMGLTRIPNDPYDLWFGQDISHNSPGIWDADRQSFLRHTRPVPVHSHNDYERRIPLFEALGSGCISVEADVHLRGSSLLVGHSKSSLSDDKTLQSLYLEPLQRILEAQNAQLTDGAWRGVFDHAPEQTLLLVIDLKTSGKETFAEVDAQLQPLRDLDYLTYWDGKERIMRPLTVVASGNAPFSSVLAMNATHRDIFWDAKLEQLVSIEDDFTTDPPKYKYNVSNSYLASTRFRNAILFRNANNSELHGETAWEKDRTSTQIEQAESRGLLARYWDTPSDPPNVREIAWRVLVDNKIGLLNMDDLGIVRARAKGWGELQNDLR</sequence>
<dbReference type="EMBL" id="CM046512">
    <property type="protein sequence ID" value="KAI8654484.1"/>
    <property type="molecule type" value="Genomic_DNA"/>
</dbReference>
<keyword evidence="2" id="KW-1185">Reference proteome</keyword>
<evidence type="ECO:0000313" key="2">
    <source>
        <dbReference type="Proteomes" id="UP001065298"/>
    </source>
</evidence>